<name>A0AAN7FL35_QUERU</name>
<feature type="domain" description="F-box associated beta-propeller type 3" evidence="1">
    <location>
        <begin position="58"/>
        <end position="326"/>
    </location>
</feature>
<dbReference type="Pfam" id="PF08268">
    <property type="entry name" value="FBA_3"/>
    <property type="match status" value="1"/>
</dbReference>
<evidence type="ECO:0000259" key="1">
    <source>
        <dbReference type="Pfam" id="PF08268"/>
    </source>
</evidence>
<comment type="caution">
    <text evidence="2">The sequence shown here is derived from an EMBL/GenBank/DDBJ whole genome shotgun (WGS) entry which is preliminary data.</text>
</comment>
<dbReference type="InterPro" id="IPR050796">
    <property type="entry name" value="SCF_F-box_component"/>
</dbReference>
<dbReference type="PANTHER" id="PTHR31672:SF13">
    <property type="entry name" value="F-BOX PROTEIN CPR30-LIKE"/>
    <property type="match status" value="1"/>
</dbReference>
<dbReference type="Proteomes" id="UP001324115">
    <property type="component" value="Unassembled WGS sequence"/>
</dbReference>
<evidence type="ECO:0000313" key="2">
    <source>
        <dbReference type="EMBL" id="KAK4592939.1"/>
    </source>
</evidence>
<organism evidence="2 3">
    <name type="scientific">Quercus rubra</name>
    <name type="common">Northern red oak</name>
    <name type="synonym">Quercus borealis</name>
    <dbReference type="NCBI Taxonomy" id="3512"/>
    <lineage>
        <taxon>Eukaryota</taxon>
        <taxon>Viridiplantae</taxon>
        <taxon>Streptophyta</taxon>
        <taxon>Embryophyta</taxon>
        <taxon>Tracheophyta</taxon>
        <taxon>Spermatophyta</taxon>
        <taxon>Magnoliopsida</taxon>
        <taxon>eudicotyledons</taxon>
        <taxon>Gunneridae</taxon>
        <taxon>Pentapetalae</taxon>
        <taxon>rosids</taxon>
        <taxon>fabids</taxon>
        <taxon>Fagales</taxon>
        <taxon>Fagaceae</taxon>
        <taxon>Quercus</taxon>
    </lineage>
</organism>
<evidence type="ECO:0000313" key="3">
    <source>
        <dbReference type="Proteomes" id="UP001324115"/>
    </source>
</evidence>
<dbReference type="InterPro" id="IPR017451">
    <property type="entry name" value="F-box-assoc_interact_dom"/>
</dbReference>
<dbReference type="EMBL" id="JAXUIC010000004">
    <property type="protein sequence ID" value="KAK4592939.1"/>
    <property type="molecule type" value="Genomic_DNA"/>
</dbReference>
<sequence>MRFRCVCKSWYSSITSTNFISTHLNNSSNKDHGYMVHMAAVFRKPPVCTVVCDRTYSRISKYPISFTFHSCHAEIVGSCNGLLCLFENRRGRNWGNVINLWNPSIRKFKRLPDSSLSGHYDQISNGFGYQSETNDYKVVKIYSYPTGDIMQNGIVAEVYTLSSDSWRKVGISLRPKVAVSSIGTYSSATFVSGALHWLGYFNTEFKDLQSEKGILSFDVNNEKFGEIALPNRDTNYNKGLASIGLFKGKLAFITFGCYNILVLDVPCFIWVMGEYGVHESWNKLFSLQLGHFENFFGFTRHGDLIIRKNVEVPFVNFKVVSINPETLHEMDLVTHHLPSIAFTFVESLVLLD</sequence>
<dbReference type="PANTHER" id="PTHR31672">
    <property type="entry name" value="BNACNNG10540D PROTEIN"/>
    <property type="match status" value="1"/>
</dbReference>
<dbReference type="NCBIfam" id="TIGR01640">
    <property type="entry name" value="F_box_assoc_1"/>
    <property type="match status" value="1"/>
</dbReference>
<accession>A0AAN7FL35</accession>
<keyword evidence="3" id="KW-1185">Reference proteome</keyword>
<gene>
    <name evidence="2" type="ORF">RGQ29_017182</name>
</gene>
<dbReference type="InterPro" id="IPR013187">
    <property type="entry name" value="F-box-assoc_dom_typ3"/>
</dbReference>
<dbReference type="AlphaFoldDB" id="A0AAN7FL35"/>
<reference evidence="2 3" key="1">
    <citation type="journal article" date="2023" name="G3 (Bethesda)">
        <title>A haplotype-resolved chromosome-scale genome for Quercus rubra L. provides insights into the genetics of adaptive traits for red oak species.</title>
        <authorList>
            <person name="Kapoor B."/>
            <person name="Jenkins J."/>
            <person name="Schmutz J."/>
            <person name="Zhebentyayeva T."/>
            <person name="Kuelheim C."/>
            <person name="Coggeshall M."/>
            <person name="Heim C."/>
            <person name="Lasky J.R."/>
            <person name="Leites L."/>
            <person name="Islam-Faridi N."/>
            <person name="Romero-Severson J."/>
            <person name="DeLeo V.L."/>
            <person name="Lucas S.M."/>
            <person name="Lazic D."/>
            <person name="Gailing O."/>
            <person name="Carlson J."/>
            <person name="Staton M."/>
        </authorList>
    </citation>
    <scope>NUCLEOTIDE SEQUENCE [LARGE SCALE GENOMIC DNA]</scope>
    <source>
        <strain evidence="2">Pseudo-F2</strain>
    </source>
</reference>
<proteinExistence type="predicted"/>
<protein>
    <recommendedName>
        <fullName evidence="1">F-box associated beta-propeller type 3 domain-containing protein</fullName>
    </recommendedName>
</protein>